<reference evidence="3" key="1">
    <citation type="journal article" date="2019" name="Int. J. Syst. Evol. Microbiol.">
        <title>The Global Catalogue of Microorganisms (GCM) 10K type strain sequencing project: providing services to taxonomists for standard genome sequencing and annotation.</title>
        <authorList>
            <consortium name="The Broad Institute Genomics Platform"/>
            <consortium name="The Broad Institute Genome Sequencing Center for Infectious Disease"/>
            <person name="Wu L."/>
            <person name="Ma J."/>
        </authorList>
    </citation>
    <scope>NUCLEOTIDE SEQUENCE [LARGE SCALE GENOMIC DNA]</scope>
    <source>
        <strain evidence="3">CGMCC 4.7396</strain>
    </source>
</reference>
<accession>A0ABV7Q4H0</accession>
<evidence type="ECO:0000313" key="3">
    <source>
        <dbReference type="Proteomes" id="UP001595712"/>
    </source>
</evidence>
<dbReference type="Proteomes" id="UP001595712">
    <property type="component" value="Unassembled WGS sequence"/>
</dbReference>
<comment type="caution">
    <text evidence="2">The sequence shown here is derived from an EMBL/GenBank/DDBJ whole genome shotgun (WGS) entry which is preliminary data.</text>
</comment>
<name>A0ABV7Q4H0_9ACTN</name>
<sequence>MGDGGDGGGEAVDYSAAELPVEFGTEVVMSAAGDGDDTFEDMIAGGAGGGDADQRRPDEEVIDIIWTNSDAERS</sequence>
<dbReference type="RefSeq" id="WP_387977388.1">
    <property type="nucleotide sequence ID" value="NZ_JBHRWO010000012.1"/>
</dbReference>
<gene>
    <name evidence="2" type="ORF">ACFO8M_16145</name>
</gene>
<dbReference type="EMBL" id="JBHRWO010000012">
    <property type="protein sequence ID" value="MFC3494012.1"/>
    <property type="molecule type" value="Genomic_DNA"/>
</dbReference>
<proteinExistence type="predicted"/>
<protein>
    <submittedName>
        <fullName evidence="2">Uncharacterized protein</fullName>
    </submittedName>
</protein>
<feature type="region of interest" description="Disordered" evidence="1">
    <location>
        <begin position="32"/>
        <end position="57"/>
    </location>
</feature>
<keyword evidence="3" id="KW-1185">Reference proteome</keyword>
<organism evidence="2 3">
    <name type="scientific">Glycomyces rhizosphaerae</name>
    <dbReference type="NCBI Taxonomy" id="2054422"/>
    <lineage>
        <taxon>Bacteria</taxon>
        <taxon>Bacillati</taxon>
        <taxon>Actinomycetota</taxon>
        <taxon>Actinomycetes</taxon>
        <taxon>Glycomycetales</taxon>
        <taxon>Glycomycetaceae</taxon>
        <taxon>Glycomyces</taxon>
    </lineage>
</organism>
<evidence type="ECO:0000256" key="1">
    <source>
        <dbReference type="SAM" id="MobiDB-lite"/>
    </source>
</evidence>
<evidence type="ECO:0000313" key="2">
    <source>
        <dbReference type="EMBL" id="MFC3494012.1"/>
    </source>
</evidence>